<dbReference type="Gene3D" id="3.30.200.20">
    <property type="entry name" value="Phosphorylase Kinase, domain 1"/>
    <property type="match status" value="1"/>
</dbReference>
<dbReference type="AlphaFoldDB" id="R7W6N7"/>
<feature type="region of interest" description="Disordered" evidence="13">
    <location>
        <begin position="675"/>
        <end position="710"/>
    </location>
</feature>
<dbReference type="FunFam" id="1.10.510.10:FF:000084">
    <property type="entry name" value="Wall-associated receptor kinase 2"/>
    <property type="match status" value="1"/>
</dbReference>
<keyword evidence="6" id="KW-0547">Nucleotide-binding</keyword>
<evidence type="ECO:0000256" key="5">
    <source>
        <dbReference type="ARBA" id="ARBA00022729"/>
    </source>
</evidence>
<dbReference type="Pfam" id="PF13947">
    <property type="entry name" value="GUB_WAK_bind"/>
    <property type="match status" value="1"/>
</dbReference>
<dbReference type="SMART" id="SM00220">
    <property type="entry name" value="S_TKc"/>
    <property type="match status" value="1"/>
</dbReference>
<sequence>MRMLSLVGAVVLLLLRGSITLATAASSVNIALPGCKSKCGDVDIPYPFGTTPGCYQPGFMVTCNETHRPPKLFLDNGAIPGPGPEVVEVSLANSTVRVGSWVSHFVVGNTSHVQLAFSRGSPFVLSAKANSLVIVGGGFPVLPLHVCRTGEPFLPDVVCNGIGCCQPSIPIGLRSCRIELSSLDGAGGCPIAPSPSPAPAFNVSVHMVEQEWWSDGSHVYGLQQYFMDLLSYPDMSPFFVPAIAAWGLGELSCEEAAQRPDFGCHSKNSMCLNSTNGAEGYVCRCSDGYQGNPYMTNGCQGGRGRLAAGIIFSIGVGSGIIILLLVLAVVFAIKKVKDQKAKMMKEYFFKQNRGLLLQQLVDTDIAERMIFSLEELETATNKFDEARILGGGGHGTVYKGILSDQHVVAIKKSKTVIKREIDEFINEVAILSQINHRNVVKLFGCCLETEVPLLIYEFISNGTLYAHLHTDGPQSLSWKDRLRIAYEVASSLAYLHSAALISTIHRDIKTSNILLDDRLTAKVSDFGASRGIAIDQSGVTTAIQGTYGYLDPEYYYTGRLTEKSDVYSFGVMLVELLTRKKPTSYVPSEGVSLVAHFMLLLNQDRLSEILDSQVSQEAGDEAKEVAAIAAMCLGMKGEDRPTMRYVETKLQGLQSLENTVKGDPEMEEVPVKLRHRTFERSRDNADKEGHSNSRRYSMEEAMLFSASLQR</sequence>
<evidence type="ECO:0000256" key="13">
    <source>
        <dbReference type="SAM" id="MobiDB-lite"/>
    </source>
</evidence>
<dbReference type="FunFam" id="3.30.200.20:FF:000043">
    <property type="entry name" value="Wall-associated receptor kinase 2"/>
    <property type="match status" value="1"/>
</dbReference>
<name>R7W6N7_AEGTA</name>
<dbReference type="PANTHER" id="PTHR27005">
    <property type="entry name" value="WALL-ASSOCIATED RECEPTOR KINASE-LIKE 21"/>
    <property type="match status" value="1"/>
</dbReference>
<evidence type="ECO:0000256" key="12">
    <source>
        <dbReference type="ARBA" id="ARBA00023180"/>
    </source>
</evidence>
<dbReference type="Pfam" id="PF07714">
    <property type="entry name" value="PK_Tyr_Ser-Thr"/>
    <property type="match status" value="1"/>
</dbReference>
<dbReference type="InterPro" id="IPR011009">
    <property type="entry name" value="Kinase-like_dom_sf"/>
</dbReference>
<evidence type="ECO:0000256" key="8">
    <source>
        <dbReference type="ARBA" id="ARBA00022840"/>
    </source>
</evidence>
<dbReference type="GO" id="GO:0030247">
    <property type="term" value="F:polysaccharide binding"/>
    <property type="evidence" value="ECO:0007669"/>
    <property type="project" value="InterPro"/>
</dbReference>
<evidence type="ECO:0000256" key="6">
    <source>
        <dbReference type="ARBA" id="ARBA00022741"/>
    </source>
</evidence>
<dbReference type="InterPro" id="IPR025287">
    <property type="entry name" value="WAK_GUB"/>
</dbReference>
<organism evidence="16">
    <name type="scientific">Aegilops tauschii</name>
    <name type="common">Tausch's goatgrass</name>
    <name type="synonym">Aegilops squarrosa</name>
    <dbReference type="NCBI Taxonomy" id="37682"/>
    <lineage>
        <taxon>Eukaryota</taxon>
        <taxon>Viridiplantae</taxon>
        <taxon>Streptophyta</taxon>
        <taxon>Embryophyta</taxon>
        <taxon>Tracheophyta</taxon>
        <taxon>Spermatophyta</taxon>
        <taxon>Magnoliopsida</taxon>
        <taxon>Liliopsida</taxon>
        <taxon>Poales</taxon>
        <taxon>Poaceae</taxon>
        <taxon>BOP clade</taxon>
        <taxon>Pooideae</taxon>
        <taxon>Triticodae</taxon>
        <taxon>Triticeae</taxon>
        <taxon>Triticinae</taxon>
        <taxon>Aegilops</taxon>
    </lineage>
</organism>
<dbReference type="Gene3D" id="1.10.510.10">
    <property type="entry name" value="Transferase(Phosphotransferase) domain 1"/>
    <property type="match status" value="1"/>
</dbReference>
<evidence type="ECO:0000256" key="11">
    <source>
        <dbReference type="ARBA" id="ARBA00023157"/>
    </source>
</evidence>
<dbReference type="EnsemblPlants" id="EMT03596">
    <property type="protein sequence ID" value="EMT03596"/>
    <property type="gene ID" value="F775_25372"/>
</dbReference>
<keyword evidence="5 15" id="KW-0732">Signal</keyword>
<evidence type="ECO:0000256" key="14">
    <source>
        <dbReference type="SAM" id="Phobius"/>
    </source>
</evidence>
<keyword evidence="12" id="KW-0325">Glycoprotein</keyword>
<dbReference type="SUPFAM" id="SSF56112">
    <property type="entry name" value="Protein kinase-like (PK-like)"/>
    <property type="match status" value="1"/>
</dbReference>
<comment type="subcellular location">
    <subcellularLocation>
        <location evidence="1">Membrane</location>
        <topology evidence="1">Single-pass type I membrane protein</topology>
    </subcellularLocation>
</comment>
<keyword evidence="4 14" id="KW-0812">Transmembrane</keyword>
<dbReference type="InterPro" id="IPR017441">
    <property type="entry name" value="Protein_kinase_ATP_BS"/>
</dbReference>
<evidence type="ECO:0000256" key="1">
    <source>
        <dbReference type="ARBA" id="ARBA00004479"/>
    </source>
</evidence>
<reference evidence="16" key="1">
    <citation type="submission" date="2015-06" db="UniProtKB">
        <authorList>
            <consortium name="EnsemblPlants"/>
        </authorList>
    </citation>
    <scope>IDENTIFICATION</scope>
</reference>
<evidence type="ECO:0000256" key="10">
    <source>
        <dbReference type="ARBA" id="ARBA00023136"/>
    </source>
</evidence>
<evidence type="ECO:0000256" key="7">
    <source>
        <dbReference type="ARBA" id="ARBA00022777"/>
    </source>
</evidence>
<dbReference type="GO" id="GO:0005524">
    <property type="term" value="F:ATP binding"/>
    <property type="evidence" value="ECO:0007669"/>
    <property type="project" value="UniProtKB-UniRule"/>
</dbReference>
<evidence type="ECO:0000256" key="9">
    <source>
        <dbReference type="ARBA" id="ARBA00022989"/>
    </source>
</evidence>
<keyword evidence="11" id="KW-1015">Disulfide bond</keyword>
<keyword evidence="8" id="KW-0067">ATP-binding</keyword>
<dbReference type="PROSITE" id="PS50011">
    <property type="entry name" value="PROTEIN_KINASE_DOM"/>
    <property type="match status" value="1"/>
</dbReference>
<dbReference type="PANTHER" id="PTHR27005:SF214">
    <property type="entry name" value="OS08G0501600 PROTEIN"/>
    <property type="match status" value="1"/>
</dbReference>
<dbReference type="GO" id="GO:0004674">
    <property type="term" value="F:protein serine/threonine kinase activity"/>
    <property type="evidence" value="ECO:0007669"/>
    <property type="project" value="UniProtKB-KW"/>
</dbReference>
<keyword evidence="9 14" id="KW-1133">Transmembrane helix</keyword>
<keyword evidence="7" id="KW-0418">Kinase</keyword>
<evidence type="ECO:0000256" key="4">
    <source>
        <dbReference type="ARBA" id="ARBA00022692"/>
    </source>
</evidence>
<evidence type="ECO:0000256" key="3">
    <source>
        <dbReference type="ARBA" id="ARBA00022679"/>
    </source>
</evidence>
<accession>R7W6N7</accession>
<dbReference type="InterPro" id="IPR000719">
    <property type="entry name" value="Prot_kinase_dom"/>
</dbReference>
<dbReference type="GO" id="GO:0005886">
    <property type="term" value="C:plasma membrane"/>
    <property type="evidence" value="ECO:0007669"/>
    <property type="project" value="TreeGrafter"/>
</dbReference>
<proteinExistence type="predicted"/>
<dbReference type="ExpressionAtlas" id="R7W6N7">
    <property type="expression patterns" value="baseline"/>
</dbReference>
<feature type="signal peptide" evidence="15">
    <location>
        <begin position="1"/>
        <end position="24"/>
    </location>
</feature>
<dbReference type="InterPro" id="IPR001245">
    <property type="entry name" value="Ser-Thr/Tyr_kinase_cat_dom"/>
</dbReference>
<dbReference type="GO" id="GO:0007166">
    <property type="term" value="P:cell surface receptor signaling pathway"/>
    <property type="evidence" value="ECO:0007669"/>
    <property type="project" value="InterPro"/>
</dbReference>
<evidence type="ECO:0000256" key="2">
    <source>
        <dbReference type="ARBA" id="ARBA00022527"/>
    </source>
</evidence>
<feature type="transmembrane region" description="Helical" evidence="14">
    <location>
        <begin position="306"/>
        <end position="333"/>
    </location>
</feature>
<evidence type="ECO:0000313" key="16">
    <source>
        <dbReference type="EnsemblPlants" id="EMT03596"/>
    </source>
</evidence>
<feature type="chain" id="PRO_5014593567" evidence="15">
    <location>
        <begin position="25"/>
        <end position="710"/>
    </location>
</feature>
<dbReference type="InterPro" id="IPR045274">
    <property type="entry name" value="WAK-like"/>
</dbReference>
<keyword evidence="10 14" id="KW-0472">Membrane</keyword>
<keyword evidence="3" id="KW-0808">Transferase</keyword>
<protein>
    <submittedName>
        <fullName evidence="16">Wall-associated receptor kinase 5</fullName>
    </submittedName>
</protein>
<dbReference type="PROSITE" id="PS00107">
    <property type="entry name" value="PROTEIN_KINASE_ATP"/>
    <property type="match status" value="1"/>
</dbReference>
<keyword evidence="2" id="KW-0723">Serine/threonine-protein kinase</keyword>
<evidence type="ECO:0000256" key="15">
    <source>
        <dbReference type="SAM" id="SignalP"/>
    </source>
</evidence>
<feature type="compositionally biased region" description="Basic and acidic residues" evidence="13">
    <location>
        <begin position="676"/>
        <end position="691"/>
    </location>
</feature>